<name>A0ABV1GD36_9FIRM</name>
<dbReference type="InterPro" id="IPR020843">
    <property type="entry name" value="ER"/>
</dbReference>
<dbReference type="InterPro" id="IPR013154">
    <property type="entry name" value="ADH-like_N"/>
</dbReference>
<reference evidence="8 9" key="1">
    <citation type="submission" date="2024-03" db="EMBL/GenBank/DDBJ databases">
        <title>Human intestinal bacterial collection.</title>
        <authorList>
            <person name="Pauvert C."/>
            <person name="Hitch T.C.A."/>
            <person name="Clavel T."/>
        </authorList>
    </citation>
    <scope>NUCLEOTIDE SEQUENCE [LARGE SCALE GENOMIC DNA]</scope>
    <source>
        <strain evidence="8 9">CLA-JM-H11</strain>
    </source>
</reference>
<keyword evidence="3 6" id="KW-0479">Metal-binding</keyword>
<comment type="similarity">
    <text evidence="2 6">Belongs to the zinc-containing alcohol dehydrogenase family.</text>
</comment>
<dbReference type="PANTHER" id="PTHR43161:SF23">
    <property type="entry name" value="(R,R)-BUTANEDIOL DEHYDROGENASE-RELATED"/>
    <property type="match status" value="1"/>
</dbReference>
<dbReference type="EMBL" id="JBBMFA010000066">
    <property type="protein sequence ID" value="MEQ2519745.1"/>
    <property type="molecule type" value="Genomic_DNA"/>
</dbReference>
<evidence type="ECO:0000256" key="5">
    <source>
        <dbReference type="ARBA" id="ARBA00023002"/>
    </source>
</evidence>
<dbReference type="SMART" id="SM00829">
    <property type="entry name" value="PKS_ER"/>
    <property type="match status" value="1"/>
</dbReference>
<dbReference type="InterPro" id="IPR013149">
    <property type="entry name" value="ADH-like_C"/>
</dbReference>
<feature type="domain" description="Enoyl reductase (ER)" evidence="7">
    <location>
        <begin position="16"/>
        <end position="340"/>
    </location>
</feature>
<proteinExistence type="inferred from homology"/>
<protein>
    <submittedName>
        <fullName evidence="8">Alcohol dehydrogenase catalytic domain-containing protein</fullName>
    </submittedName>
</protein>
<dbReference type="PROSITE" id="PS00059">
    <property type="entry name" value="ADH_ZINC"/>
    <property type="match status" value="1"/>
</dbReference>
<evidence type="ECO:0000313" key="8">
    <source>
        <dbReference type="EMBL" id="MEQ2519745.1"/>
    </source>
</evidence>
<keyword evidence="5" id="KW-0560">Oxidoreductase</keyword>
<dbReference type="PANTHER" id="PTHR43161">
    <property type="entry name" value="SORBITOL DEHYDROGENASE"/>
    <property type="match status" value="1"/>
</dbReference>
<dbReference type="InterPro" id="IPR002328">
    <property type="entry name" value="ADH_Zn_CS"/>
</dbReference>
<dbReference type="Pfam" id="PF00107">
    <property type="entry name" value="ADH_zinc_N"/>
    <property type="match status" value="1"/>
</dbReference>
<dbReference type="Gene3D" id="3.40.50.720">
    <property type="entry name" value="NAD(P)-binding Rossmann-like Domain"/>
    <property type="match status" value="1"/>
</dbReference>
<dbReference type="RefSeq" id="WP_349215179.1">
    <property type="nucleotide sequence ID" value="NZ_JBBMFA010000066.1"/>
</dbReference>
<dbReference type="SUPFAM" id="SSF51735">
    <property type="entry name" value="NAD(P)-binding Rossmann-fold domains"/>
    <property type="match status" value="1"/>
</dbReference>
<evidence type="ECO:0000313" key="9">
    <source>
        <dbReference type="Proteomes" id="UP001477672"/>
    </source>
</evidence>
<evidence type="ECO:0000256" key="4">
    <source>
        <dbReference type="ARBA" id="ARBA00022833"/>
    </source>
</evidence>
<dbReference type="Gene3D" id="3.90.180.10">
    <property type="entry name" value="Medium-chain alcohol dehydrogenases, catalytic domain"/>
    <property type="match status" value="1"/>
</dbReference>
<evidence type="ECO:0000256" key="2">
    <source>
        <dbReference type="ARBA" id="ARBA00008072"/>
    </source>
</evidence>
<sequence length="342" mass="36890">METIHNRVGEVYEPFKVRFLKRDITALAPDEVLVRVRASALCGSDLHIARGRHPSAPLPVTIGHEFAGDVQAVGSAVKNVAVGRRVTVEPCIVCGTCEACRHGDYGYCEHISFTYRNGDGAMADYVVVKAACVYELPDDLSYETGALIEPLSVATHAVRRAQIQLGETVLILGAGAIGMMTAAMCRRSGAAQVIVADLSDSRLEMALQMGATVAINSGRTDLEQEVARLTGGKGVDKSFECVGRESCFLQAIQTLRRNGTATVVGIYEQPQITFPASRLVTHEIHIQGAQGYCWDFPIAIAAARDLPLEKFITHTFPLEQLQQALDTALDPASNSIKVIVKP</sequence>
<comment type="cofactor">
    <cofactor evidence="1 6">
        <name>Zn(2+)</name>
        <dbReference type="ChEBI" id="CHEBI:29105"/>
    </cofactor>
</comment>
<gene>
    <name evidence="8" type="ORF">WMO24_04765</name>
</gene>
<dbReference type="Pfam" id="PF08240">
    <property type="entry name" value="ADH_N"/>
    <property type="match status" value="1"/>
</dbReference>
<dbReference type="Proteomes" id="UP001477672">
    <property type="component" value="Unassembled WGS sequence"/>
</dbReference>
<evidence type="ECO:0000259" key="7">
    <source>
        <dbReference type="SMART" id="SM00829"/>
    </source>
</evidence>
<accession>A0ABV1GD36</accession>
<evidence type="ECO:0000256" key="3">
    <source>
        <dbReference type="ARBA" id="ARBA00022723"/>
    </source>
</evidence>
<keyword evidence="9" id="KW-1185">Reference proteome</keyword>
<evidence type="ECO:0000256" key="6">
    <source>
        <dbReference type="RuleBase" id="RU361277"/>
    </source>
</evidence>
<dbReference type="InterPro" id="IPR036291">
    <property type="entry name" value="NAD(P)-bd_dom_sf"/>
</dbReference>
<dbReference type="SUPFAM" id="SSF50129">
    <property type="entry name" value="GroES-like"/>
    <property type="match status" value="1"/>
</dbReference>
<evidence type="ECO:0000256" key="1">
    <source>
        <dbReference type="ARBA" id="ARBA00001947"/>
    </source>
</evidence>
<keyword evidence="4 6" id="KW-0862">Zinc</keyword>
<dbReference type="InterPro" id="IPR011032">
    <property type="entry name" value="GroES-like_sf"/>
</dbReference>
<organism evidence="8 9">
    <name type="scientific">Ruthenibacterium intestinale</name>
    <dbReference type="NCBI Taxonomy" id="3133163"/>
    <lineage>
        <taxon>Bacteria</taxon>
        <taxon>Bacillati</taxon>
        <taxon>Bacillota</taxon>
        <taxon>Clostridia</taxon>
        <taxon>Eubacteriales</taxon>
        <taxon>Oscillospiraceae</taxon>
        <taxon>Ruthenibacterium</taxon>
    </lineage>
</organism>
<comment type="caution">
    <text evidence="8">The sequence shown here is derived from an EMBL/GenBank/DDBJ whole genome shotgun (WGS) entry which is preliminary data.</text>
</comment>